<reference evidence="4" key="1">
    <citation type="submission" date="2017-02" db="EMBL/GenBank/DDBJ databases">
        <authorList>
            <person name="Varghese N."/>
            <person name="Submissions S."/>
        </authorList>
    </citation>
    <scope>NUCLEOTIDE SEQUENCE [LARGE SCALE GENOMIC DNA]</scope>
    <source>
        <strain evidence="4">R11H</strain>
    </source>
</reference>
<dbReference type="NCBIfam" id="TIGR00976">
    <property type="entry name" value="CocE_NonD"/>
    <property type="match status" value="1"/>
</dbReference>
<dbReference type="SUPFAM" id="SSF53474">
    <property type="entry name" value="alpha/beta-Hydrolases"/>
    <property type="match status" value="1"/>
</dbReference>
<gene>
    <name evidence="3" type="ORF">SAMN06295937_103910</name>
</gene>
<sequence>MGPMSAHAFLRTDHVRTSCYLGMRDGIRLAIDILRPAAGGIVHDDPRPVIWIATKYQRARITASGQIETILARIPVLRTLLHAGYVIAVLDMRGSGASFGVMNGTDAPTDKVFRDDLHEVATWLNARPWCNGAIGMYGVSYVAGTQIAAAMSRPPGLRCIVPQQVTANSNRGLMKINGIQNVRFRDRRDTIMQRLNVERPAAPVDEDEDGMMLAAAVEEHRAQRASLQELVAETPKAEDRRQKEPAVSPWPAIAASGIAVFHWGSWRDLFPDETLKLYAMLRDTNPSRLVMGPWTHEAQERLDTPGLDIAGALRRWYDFWLKGEDDGYSSEPAVRYVMLRTSGDHAWREAAHWPPTIDGYAELAMSSGGLLCEGPGSGHTDYVVDQTVTTAPFATRYSMDRGEADFRAFDARAATFTTQPFTEDAEIVGAPTLDLWLCADAPDADVFAYLQVVEPDGASRTLTEGMMRASCRHDGTEPLTPDRPTKLRIGMLPTAVQVRAGECLRLAITGADGGVWDGLRRDPPRRLRLHHDRASPSKLILPFLQGEPPPVQHPCARRAANSIAIGASQHD</sequence>
<keyword evidence="4" id="KW-1185">Reference proteome</keyword>
<dbReference type="Pfam" id="PF02129">
    <property type="entry name" value="Peptidase_S15"/>
    <property type="match status" value="1"/>
</dbReference>
<dbReference type="SUPFAM" id="SSF49785">
    <property type="entry name" value="Galactose-binding domain-like"/>
    <property type="match status" value="1"/>
</dbReference>
<proteinExistence type="predicted"/>
<feature type="domain" description="Xaa-Pro dipeptidyl-peptidase C-terminal" evidence="2">
    <location>
        <begin position="314"/>
        <end position="540"/>
    </location>
</feature>
<evidence type="ECO:0000259" key="2">
    <source>
        <dbReference type="SMART" id="SM00939"/>
    </source>
</evidence>
<evidence type="ECO:0000256" key="1">
    <source>
        <dbReference type="ARBA" id="ARBA00022801"/>
    </source>
</evidence>
<dbReference type="Pfam" id="PF08530">
    <property type="entry name" value="PepX_C"/>
    <property type="match status" value="1"/>
</dbReference>
<dbReference type="InterPro" id="IPR000383">
    <property type="entry name" value="Xaa-Pro-like_dom"/>
</dbReference>
<dbReference type="InterPro" id="IPR005674">
    <property type="entry name" value="CocE/Ser_esterase"/>
</dbReference>
<dbReference type="Gene3D" id="1.10.3020.10">
    <property type="entry name" value="alpha-amino acid ester hydrolase ( Helical cap domain)"/>
    <property type="match status" value="1"/>
</dbReference>
<accession>A0A1T5FM62</accession>
<protein>
    <recommendedName>
        <fullName evidence="2">Xaa-Pro dipeptidyl-peptidase C-terminal domain-containing protein</fullName>
    </recommendedName>
</protein>
<name>A0A1T5FM62_9SPHN</name>
<dbReference type="InterPro" id="IPR008979">
    <property type="entry name" value="Galactose-bd-like_sf"/>
</dbReference>
<dbReference type="Proteomes" id="UP000190044">
    <property type="component" value="Unassembled WGS sequence"/>
</dbReference>
<organism evidence="3 4">
    <name type="scientific">Sphingopyxis flava</name>
    <dbReference type="NCBI Taxonomy" id="1507287"/>
    <lineage>
        <taxon>Bacteria</taxon>
        <taxon>Pseudomonadati</taxon>
        <taxon>Pseudomonadota</taxon>
        <taxon>Alphaproteobacteria</taxon>
        <taxon>Sphingomonadales</taxon>
        <taxon>Sphingomonadaceae</taxon>
        <taxon>Sphingopyxis</taxon>
    </lineage>
</organism>
<evidence type="ECO:0000313" key="4">
    <source>
        <dbReference type="Proteomes" id="UP000190044"/>
    </source>
</evidence>
<dbReference type="InterPro" id="IPR029058">
    <property type="entry name" value="AB_hydrolase_fold"/>
</dbReference>
<dbReference type="EMBL" id="FUYP01000039">
    <property type="protein sequence ID" value="SKB97178.1"/>
    <property type="molecule type" value="Genomic_DNA"/>
</dbReference>
<dbReference type="OrthoDB" id="9806163at2"/>
<evidence type="ECO:0000313" key="3">
    <source>
        <dbReference type="EMBL" id="SKB97178.1"/>
    </source>
</evidence>
<dbReference type="AlphaFoldDB" id="A0A1T5FM62"/>
<keyword evidence="1" id="KW-0378">Hydrolase</keyword>
<dbReference type="SMART" id="SM00939">
    <property type="entry name" value="PepX_C"/>
    <property type="match status" value="1"/>
</dbReference>
<dbReference type="GO" id="GO:0008239">
    <property type="term" value="F:dipeptidyl-peptidase activity"/>
    <property type="evidence" value="ECO:0007669"/>
    <property type="project" value="InterPro"/>
</dbReference>
<dbReference type="Gene3D" id="2.60.120.260">
    <property type="entry name" value="Galactose-binding domain-like"/>
    <property type="match status" value="1"/>
</dbReference>
<dbReference type="InterPro" id="IPR013736">
    <property type="entry name" value="Xaa-Pro_dipept_C"/>
</dbReference>
<dbReference type="Gene3D" id="3.40.50.1820">
    <property type="entry name" value="alpha/beta hydrolase"/>
    <property type="match status" value="1"/>
</dbReference>